<dbReference type="PANTHER" id="PTHR31901">
    <property type="entry name" value="GH3 DOMAIN-CONTAINING PROTEIN"/>
    <property type="match status" value="1"/>
</dbReference>
<gene>
    <name evidence="2" type="ORF">S12H4_34008</name>
</gene>
<dbReference type="GO" id="GO:0016881">
    <property type="term" value="F:acid-amino acid ligase activity"/>
    <property type="evidence" value="ECO:0007669"/>
    <property type="project" value="TreeGrafter"/>
</dbReference>
<dbReference type="EMBL" id="BARW01020089">
    <property type="protein sequence ID" value="GAJ01974.1"/>
    <property type="molecule type" value="Genomic_DNA"/>
</dbReference>
<accession>X1T9P2</accession>
<dbReference type="Pfam" id="PF23571">
    <property type="entry name" value="GH3_M"/>
    <property type="match status" value="1"/>
</dbReference>
<protein>
    <recommendedName>
        <fullName evidence="1">GH3 middle domain-containing protein</fullName>
    </recommendedName>
</protein>
<evidence type="ECO:0000313" key="2">
    <source>
        <dbReference type="EMBL" id="GAJ01974.1"/>
    </source>
</evidence>
<dbReference type="AlphaFoldDB" id="X1T9P2"/>
<feature type="domain" description="GH3 middle" evidence="1">
    <location>
        <begin position="7"/>
        <end position="66"/>
    </location>
</feature>
<name>X1T9P2_9ZZZZ</name>
<feature type="non-terminal residue" evidence="2">
    <location>
        <position position="1"/>
    </location>
</feature>
<proteinExistence type="predicted"/>
<reference evidence="2" key="1">
    <citation type="journal article" date="2014" name="Front. Microbiol.">
        <title>High frequency of phylogenetically diverse reductive dehalogenase-homologous genes in deep subseafloor sedimentary metagenomes.</title>
        <authorList>
            <person name="Kawai M."/>
            <person name="Futagami T."/>
            <person name="Toyoda A."/>
            <person name="Takaki Y."/>
            <person name="Nishi S."/>
            <person name="Hori S."/>
            <person name="Arai W."/>
            <person name="Tsubouchi T."/>
            <person name="Morono Y."/>
            <person name="Uchiyama I."/>
            <person name="Ito T."/>
            <person name="Fujiyama A."/>
            <person name="Inagaki F."/>
            <person name="Takami H."/>
        </authorList>
    </citation>
    <scope>NUCLEOTIDE SEQUENCE</scope>
    <source>
        <strain evidence="2">Expedition CK06-06</strain>
    </source>
</reference>
<organism evidence="2">
    <name type="scientific">marine sediment metagenome</name>
    <dbReference type="NCBI Taxonomy" id="412755"/>
    <lineage>
        <taxon>unclassified sequences</taxon>
        <taxon>metagenomes</taxon>
        <taxon>ecological metagenomes</taxon>
    </lineage>
</organism>
<dbReference type="InterPro" id="IPR004993">
    <property type="entry name" value="GH3"/>
</dbReference>
<comment type="caution">
    <text evidence="2">The sequence shown here is derived from an EMBL/GenBank/DDBJ whole genome shotgun (WGS) entry which is preliminary data.</text>
</comment>
<evidence type="ECO:0000259" key="1">
    <source>
        <dbReference type="Pfam" id="PF23571"/>
    </source>
</evidence>
<dbReference type="InterPro" id="IPR055377">
    <property type="entry name" value="GH3_M"/>
</dbReference>
<dbReference type="PANTHER" id="PTHR31901:SF9">
    <property type="entry name" value="GH3 DOMAIN-CONTAINING PROTEIN"/>
    <property type="match status" value="1"/>
</dbReference>
<dbReference type="GO" id="GO:0005737">
    <property type="term" value="C:cytoplasm"/>
    <property type="evidence" value="ECO:0007669"/>
    <property type="project" value="TreeGrafter"/>
</dbReference>
<sequence length="220" mass="24529">WQLDHSYQPKTVLLDEVQAGENYEIVITNFHGGAMVRYRIGDMVKITSLRNEKLGIDIPQMAFERRADDLLDFVAIRLSEKTIWQAIENTGIAYQDWTARKKAGEPVLQLFVELRDGYQASEADVAAAVYEQILNSENDSYTTSSVHEDLVDMINFRVETTLLPCGAFANYTSQRQAEGADLAHLKPSHINPSDKVLSLLLAKPVAVPEVKVGAEAVAIH</sequence>